<feature type="non-terminal residue" evidence="2">
    <location>
        <position position="1"/>
    </location>
</feature>
<gene>
    <name evidence="2" type="ORF">FOZ63_007502</name>
</gene>
<organism evidence="2 3">
    <name type="scientific">Perkinsus olseni</name>
    <name type="common">Perkinsus atlanticus</name>
    <dbReference type="NCBI Taxonomy" id="32597"/>
    <lineage>
        <taxon>Eukaryota</taxon>
        <taxon>Sar</taxon>
        <taxon>Alveolata</taxon>
        <taxon>Perkinsozoa</taxon>
        <taxon>Perkinsea</taxon>
        <taxon>Perkinsida</taxon>
        <taxon>Perkinsidae</taxon>
        <taxon>Perkinsus</taxon>
    </lineage>
</organism>
<protein>
    <submittedName>
        <fullName evidence="2">Uncharacterized protein</fullName>
    </submittedName>
</protein>
<feature type="non-terminal residue" evidence="2">
    <location>
        <position position="209"/>
    </location>
</feature>
<evidence type="ECO:0000313" key="2">
    <source>
        <dbReference type="EMBL" id="KAF4702864.1"/>
    </source>
</evidence>
<keyword evidence="1" id="KW-1133">Transmembrane helix</keyword>
<evidence type="ECO:0000256" key="1">
    <source>
        <dbReference type="SAM" id="Phobius"/>
    </source>
</evidence>
<accession>A0A7J6Q2X3</accession>
<dbReference type="Proteomes" id="UP000553632">
    <property type="component" value="Unassembled WGS sequence"/>
</dbReference>
<keyword evidence="1" id="KW-0812">Transmembrane</keyword>
<feature type="transmembrane region" description="Helical" evidence="1">
    <location>
        <begin position="120"/>
        <end position="138"/>
    </location>
</feature>
<keyword evidence="3" id="KW-1185">Reference proteome</keyword>
<feature type="transmembrane region" description="Helical" evidence="1">
    <location>
        <begin position="65"/>
        <end position="83"/>
    </location>
</feature>
<proteinExistence type="predicted"/>
<dbReference type="AlphaFoldDB" id="A0A7J6Q2X3"/>
<sequence length="209" mass="22073">DAAATSQVLVASATLARVLSSIYVQLHGSSSAQSVIILPYAALMLPPMMVGGLLGVYLYTWLPEIVQMVLYVLTAVLASCMGFKKGMRLWKSERAEASSIAEAATRPEGTFDSTQPSVKVVVVLIALLGAVWALVSLSRLLLGSSSTPSLIGVPYCQYLYWTLSGVVIVVLILMPGLVVLVAKSPDMIKLAVKLSGALLCETLLESSAT</sequence>
<keyword evidence="1" id="KW-0472">Membrane</keyword>
<comment type="caution">
    <text evidence="2">The sequence shown here is derived from an EMBL/GenBank/DDBJ whole genome shotgun (WGS) entry which is preliminary data.</text>
</comment>
<feature type="transmembrane region" description="Helical" evidence="1">
    <location>
        <begin position="158"/>
        <end position="182"/>
    </location>
</feature>
<name>A0A7J6Q2X3_PEROL</name>
<feature type="transmembrane region" description="Helical" evidence="1">
    <location>
        <begin position="36"/>
        <end position="59"/>
    </location>
</feature>
<evidence type="ECO:0000313" key="3">
    <source>
        <dbReference type="Proteomes" id="UP000553632"/>
    </source>
</evidence>
<dbReference type="EMBL" id="JABANO010035808">
    <property type="protein sequence ID" value="KAF4702864.1"/>
    <property type="molecule type" value="Genomic_DNA"/>
</dbReference>
<reference evidence="2 3" key="1">
    <citation type="submission" date="2020-04" db="EMBL/GenBank/DDBJ databases">
        <title>Perkinsus olseni comparative genomics.</title>
        <authorList>
            <person name="Bogema D.R."/>
        </authorList>
    </citation>
    <scope>NUCLEOTIDE SEQUENCE [LARGE SCALE GENOMIC DNA]</scope>
    <source>
        <strain evidence="2 3">ATCC PRA-207</strain>
    </source>
</reference>